<protein>
    <submittedName>
        <fullName evidence="1">Uncharacterized protein</fullName>
    </submittedName>
</protein>
<dbReference type="Proteomes" id="UP001314170">
    <property type="component" value="Unassembled WGS sequence"/>
</dbReference>
<dbReference type="AlphaFoldDB" id="A0AAV1QZ52"/>
<accession>A0AAV1QZ52</accession>
<organism evidence="1 2">
    <name type="scientific">Dovyalis caffra</name>
    <dbReference type="NCBI Taxonomy" id="77055"/>
    <lineage>
        <taxon>Eukaryota</taxon>
        <taxon>Viridiplantae</taxon>
        <taxon>Streptophyta</taxon>
        <taxon>Embryophyta</taxon>
        <taxon>Tracheophyta</taxon>
        <taxon>Spermatophyta</taxon>
        <taxon>Magnoliopsida</taxon>
        <taxon>eudicotyledons</taxon>
        <taxon>Gunneridae</taxon>
        <taxon>Pentapetalae</taxon>
        <taxon>rosids</taxon>
        <taxon>fabids</taxon>
        <taxon>Malpighiales</taxon>
        <taxon>Salicaceae</taxon>
        <taxon>Flacourtieae</taxon>
        <taxon>Dovyalis</taxon>
    </lineage>
</organism>
<evidence type="ECO:0000313" key="2">
    <source>
        <dbReference type="Proteomes" id="UP001314170"/>
    </source>
</evidence>
<gene>
    <name evidence="1" type="ORF">DCAF_LOCUS4734</name>
</gene>
<evidence type="ECO:0000313" key="1">
    <source>
        <dbReference type="EMBL" id="CAK7327027.1"/>
    </source>
</evidence>
<keyword evidence="2" id="KW-1185">Reference proteome</keyword>
<reference evidence="1 2" key="1">
    <citation type="submission" date="2024-01" db="EMBL/GenBank/DDBJ databases">
        <authorList>
            <person name="Waweru B."/>
        </authorList>
    </citation>
    <scope>NUCLEOTIDE SEQUENCE [LARGE SCALE GENOMIC DNA]</scope>
</reference>
<comment type="caution">
    <text evidence="1">The sequence shown here is derived from an EMBL/GenBank/DDBJ whole genome shotgun (WGS) entry which is preliminary data.</text>
</comment>
<dbReference type="EMBL" id="CAWUPB010000851">
    <property type="protein sequence ID" value="CAK7327027.1"/>
    <property type="molecule type" value="Genomic_DNA"/>
</dbReference>
<proteinExistence type="predicted"/>
<dbReference type="PANTHER" id="PTHR45089:SF42">
    <property type="entry name" value="J DOMAIN-CONTAINING PROTEIN"/>
    <property type="match status" value="1"/>
</dbReference>
<name>A0AAV1QZ52_9ROSI</name>
<sequence>MECNKEEAIRMKDIANRKIQNGYFKRTRKIALKEQQLYPELENISQMLRASEYEFSGLSALLRRQLSTSNTKILRLLHLDKNIFASVEAAFMLIGEVHRHVANSEVVNYVRRPNFWGRSGWPERFSSIDLKFVALVMDFIWEAHFCKQTAGPVSNLDLDS</sequence>
<dbReference type="PANTHER" id="PTHR45089">
    <property type="entry name" value="DNAJ HEAT SHOCK AMINO-TERMINAL DOMAIN PROTEIN-RELATED"/>
    <property type="match status" value="1"/>
</dbReference>